<comment type="catalytic activity">
    <reaction evidence="1 18">
        <text>7-phospho-2-dehydro-3-deoxy-D-arabino-heptonate = 3-dehydroquinate + phosphate</text>
        <dbReference type="Rhea" id="RHEA:21968"/>
        <dbReference type="ChEBI" id="CHEBI:32364"/>
        <dbReference type="ChEBI" id="CHEBI:43474"/>
        <dbReference type="ChEBI" id="CHEBI:58394"/>
        <dbReference type="EC" id="4.2.3.4"/>
    </reaction>
</comment>
<evidence type="ECO:0000256" key="4">
    <source>
        <dbReference type="ARBA" id="ARBA00004496"/>
    </source>
</evidence>
<dbReference type="NCBIfam" id="TIGR01357">
    <property type="entry name" value="aroB"/>
    <property type="match status" value="1"/>
</dbReference>
<dbReference type="FunFam" id="3.40.50.1970:FF:000007">
    <property type="entry name" value="Pentafunctional AROM polypeptide"/>
    <property type="match status" value="1"/>
</dbReference>
<reference evidence="21" key="1">
    <citation type="submission" date="2020-10" db="EMBL/GenBank/DDBJ databases">
        <authorList>
            <person name="Gilroy R."/>
        </authorList>
    </citation>
    <scope>NUCLEOTIDE SEQUENCE</scope>
    <source>
        <strain evidence="21">4920</strain>
    </source>
</reference>
<dbReference type="GO" id="GO:0009423">
    <property type="term" value="P:chorismate biosynthetic process"/>
    <property type="evidence" value="ECO:0007669"/>
    <property type="project" value="UniProtKB-UniRule"/>
</dbReference>
<dbReference type="GO" id="GO:0009073">
    <property type="term" value="P:aromatic amino acid family biosynthetic process"/>
    <property type="evidence" value="ECO:0007669"/>
    <property type="project" value="UniProtKB-KW"/>
</dbReference>
<comment type="cofactor">
    <cofactor evidence="3">
        <name>Zn(2+)</name>
        <dbReference type="ChEBI" id="CHEBI:29105"/>
    </cofactor>
</comment>
<evidence type="ECO:0000256" key="18">
    <source>
        <dbReference type="HAMAP-Rule" id="MF_00110"/>
    </source>
</evidence>
<evidence type="ECO:0000256" key="2">
    <source>
        <dbReference type="ARBA" id="ARBA00001911"/>
    </source>
</evidence>
<dbReference type="InterPro" id="IPR016037">
    <property type="entry name" value="DHQ_synth_AroB"/>
</dbReference>
<evidence type="ECO:0000259" key="20">
    <source>
        <dbReference type="Pfam" id="PF24621"/>
    </source>
</evidence>
<dbReference type="GO" id="GO:0003856">
    <property type="term" value="F:3-dehydroquinate synthase activity"/>
    <property type="evidence" value="ECO:0007669"/>
    <property type="project" value="UniProtKB-UniRule"/>
</dbReference>
<comment type="function">
    <text evidence="18">Catalyzes the conversion of 3-deoxy-D-arabino-heptulosonate 7-phosphate (DAHP) to dehydroquinate (DHQ).</text>
</comment>
<evidence type="ECO:0000313" key="22">
    <source>
        <dbReference type="Proteomes" id="UP000886743"/>
    </source>
</evidence>
<dbReference type="EMBL" id="DVOF01000239">
    <property type="protein sequence ID" value="HIV03483.1"/>
    <property type="molecule type" value="Genomic_DNA"/>
</dbReference>
<keyword evidence="14 18" id="KW-0520">NAD</keyword>
<dbReference type="Gene3D" id="3.40.50.1970">
    <property type="match status" value="1"/>
</dbReference>
<dbReference type="SUPFAM" id="SSF56796">
    <property type="entry name" value="Dehydroquinate synthase-like"/>
    <property type="match status" value="1"/>
</dbReference>
<dbReference type="Proteomes" id="UP000886743">
    <property type="component" value="Unassembled WGS sequence"/>
</dbReference>
<dbReference type="Pfam" id="PF24621">
    <property type="entry name" value="DHQS_C"/>
    <property type="match status" value="1"/>
</dbReference>
<evidence type="ECO:0000256" key="8">
    <source>
        <dbReference type="ARBA" id="ARBA00017684"/>
    </source>
</evidence>
<evidence type="ECO:0000256" key="3">
    <source>
        <dbReference type="ARBA" id="ARBA00001947"/>
    </source>
</evidence>
<accession>A0A9D1NJ95</accession>
<dbReference type="CDD" id="cd08195">
    <property type="entry name" value="DHQS"/>
    <property type="match status" value="1"/>
</dbReference>
<keyword evidence="15 18" id="KW-0057">Aromatic amino acid biosynthesis</keyword>
<dbReference type="EC" id="4.2.3.4" evidence="7 18"/>
<keyword evidence="16 18" id="KW-0456">Lyase</keyword>
<keyword evidence="11 18" id="KW-0479">Metal-binding</keyword>
<dbReference type="PANTHER" id="PTHR43622:SF7">
    <property type="entry name" value="3-DEHYDROQUINATE SYNTHASE, CHLOROPLASTIC"/>
    <property type="match status" value="1"/>
</dbReference>
<evidence type="ECO:0000256" key="16">
    <source>
        <dbReference type="ARBA" id="ARBA00023239"/>
    </source>
</evidence>
<feature type="binding site" evidence="18">
    <location>
        <position position="265"/>
    </location>
    <ligand>
        <name>Zn(2+)</name>
        <dbReference type="ChEBI" id="CHEBI:29105"/>
    </ligand>
</feature>
<evidence type="ECO:0000256" key="6">
    <source>
        <dbReference type="ARBA" id="ARBA00005412"/>
    </source>
</evidence>
<protein>
    <recommendedName>
        <fullName evidence="8 18">3-dehydroquinate synthase</fullName>
        <shortName evidence="18">DHQS</shortName>
        <ecNumber evidence="7 18">4.2.3.4</ecNumber>
    </recommendedName>
</protein>
<comment type="pathway">
    <text evidence="5 18">Metabolic intermediate biosynthesis; chorismate biosynthesis; chorismate from D-erythrose 4-phosphate and phosphoenolpyruvate: step 2/7.</text>
</comment>
<evidence type="ECO:0000256" key="12">
    <source>
        <dbReference type="ARBA" id="ARBA00022741"/>
    </source>
</evidence>
<dbReference type="AlphaFoldDB" id="A0A9D1NJ95"/>
<dbReference type="GO" id="GO:0005737">
    <property type="term" value="C:cytoplasm"/>
    <property type="evidence" value="ECO:0007669"/>
    <property type="project" value="UniProtKB-SubCell"/>
</dbReference>
<name>A0A9D1NJ95_9FIRM</name>
<evidence type="ECO:0000256" key="1">
    <source>
        <dbReference type="ARBA" id="ARBA00001393"/>
    </source>
</evidence>
<dbReference type="InterPro" id="IPR050071">
    <property type="entry name" value="Dehydroquinate_synthase"/>
</dbReference>
<evidence type="ECO:0000256" key="15">
    <source>
        <dbReference type="ARBA" id="ARBA00023141"/>
    </source>
</evidence>
<evidence type="ECO:0000256" key="17">
    <source>
        <dbReference type="ARBA" id="ARBA00023285"/>
    </source>
</evidence>
<dbReference type="InterPro" id="IPR030963">
    <property type="entry name" value="DHQ_synth_fam"/>
</dbReference>
<comment type="cofactor">
    <cofactor evidence="2 18">
        <name>NAD(+)</name>
        <dbReference type="ChEBI" id="CHEBI:57540"/>
    </cofactor>
</comment>
<dbReference type="InterPro" id="IPR030960">
    <property type="entry name" value="DHQS/DOIS_N"/>
</dbReference>
<dbReference type="Gene3D" id="1.20.1090.10">
    <property type="entry name" value="Dehydroquinate synthase-like - alpha domain"/>
    <property type="match status" value="1"/>
</dbReference>
<comment type="subcellular location">
    <subcellularLocation>
        <location evidence="4 18">Cytoplasm</location>
    </subcellularLocation>
</comment>
<dbReference type="HAMAP" id="MF_00110">
    <property type="entry name" value="DHQ_synthase"/>
    <property type="match status" value="1"/>
</dbReference>
<dbReference type="GO" id="GO:0046872">
    <property type="term" value="F:metal ion binding"/>
    <property type="evidence" value="ECO:0007669"/>
    <property type="project" value="UniProtKB-KW"/>
</dbReference>
<comment type="caution">
    <text evidence="21">The sequence shown here is derived from an EMBL/GenBank/DDBJ whole genome shotgun (WGS) entry which is preliminary data.</text>
</comment>
<keyword evidence="17 18" id="KW-0170">Cobalt</keyword>
<evidence type="ECO:0000256" key="7">
    <source>
        <dbReference type="ARBA" id="ARBA00013031"/>
    </source>
</evidence>
<evidence type="ECO:0000256" key="11">
    <source>
        <dbReference type="ARBA" id="ARBA00022723"/>
    </source>
</evidence>
<reference evidence="21" key="2">
    <citation type="journal article" date="2021" name="PeerJ">
        <title>Extensive microbial diversity within the chicken gut microbiome revealed by metagenomics and culture.</title>
        <authorList>
            <person name="Gilroy R."/>
            <person name="Ravi A."/>
            <person name="Getino M."/>
            <person name="Pursley I."/>
            <person name="Horton D.L."/>
            <person name="Alikhan N.F."/>
            <person name="Baker D."/>
            <person name="Gharbi K."/>
            <person name="Hall N."/>
            <person name="Watson M."/>
            <person name="Adriaenssens E.M."/>
            <person name="Foster-Nyarko E."/>
            <person name="Jarju S."/>
            <person name="Secka A."/>
            <person name="Antonio M."/>
            <person name="Oren A."/>
            <person name="Chaudhuri R.R."/>
            <person name="La Ragione R."/>
            <person name="Hildebrand F."/>
            <person name="Pallen M.J."/>
        </authorList>
    </citation>
    <scope>NUCLEOTIDE SEQUENCE</scope>
    <source>
        <strain evidence="21">4920</strain>
    </source>
</reference>
<keyword evidence="12 18" id="KW-0547">Nucleotide-binding</keyword>
<feature type="domain" description="3-dehydroquinate synthase C-terminal" evidence="20">
    <location>
        <begin position="183"/>
        <end position="325"/>
    </location>
</feature>
<comment type="cofactor">
    <cofactor evidence="18">
        <name>Co(2+)</name>
        <dbReference type="ChEBI" id="CHEBI:48828"/>
    </cofactor>
    <cofactor evidence="18">
        <name>Zn(2+)</name>
        <dbReference type="ChEBI" id="CHEBI:29105"/>
    </cofactor>
    <text evidence="18">Binds 1 divalent metal cation per subunit. Can use either Co(2+) or Zn(2+).</text>
</comment>
<proteinExistence type="inferred from homology"/>
<evidence type="ECO:0000256" key="13">
    <source>
        <dbReference type="ARBA" id="ARBA00022833"/>
    </source>
</evidence>
<feature type="binding site" evidence="18">
    <location>
        <position position="153"/>
    </location>
    <ligand>
        <name>NAD(+)</name>
        <dbReference type="ChEBI" id="CHEBI:57540"/>
    </ligand>
</feature>
<feature type="binding site" evidence="18">
    <location>
        <position position="144"/>
    </location>
    <ligand>
        <name>NAD(+)</name>
        <dbReference type="ChEBI" id="CHEBI:57540"/>
    </ligand>
</feature>
<sequence length="361" mass="39110">MQNLHLDFGKRSYDIVISDSFAEFPRAFSAVCGGKVLIVTDSNVAPLYLDEVRRLLYCAGFSREGTADLVIEAGEQSKNMDMLQTIYDACIRCGLDRKSTILALGGGVVGDMAGYAAATYMRGVRFVQVPTTLLAQTDSSVGGKVGIDYAGVKNIVGAFKQPALVYINTNTLKSLPRREISAGMAEVIKYGVIKNAAFLEYLDEKRDKVNALDAETMQTVIYNCCAVKAAVVQQDETETGLRAILNFGHTVGHGIESAKDFALLHGECVALGMLAALDIALGRGYVSEADLDKCRNLLRAYGLPEKTGGVSIKQVLEYMKNDKKKENGSLRFVLPRPVGVADVYNDVTQAELVHAVETVLE</sequence>
<feature type="binding site" evidence="18">
    <location>
        <begin position="131"/>
        <end position="132"/>
    </location>
    <ligand>
        <name>NAD(+)</name>
        <dbReference type="ChEBI" id="CHEBI:57540"/>
    </ligand>
</feature>
<feature type="binding site" evidence="18">
    <location>
        <position position="249"/>
    </location>
    <ligand>
        <name>Zn(2+)</name>
        <dbReference type="ChEBI" id="CHEBI:29105"/>
    </ligand>
</feature>
<dbReference type="InterPro" id="IPR056179">
    <property type="entry name" value="DHQS_C"/>
</dbReference>
<keyword evidence="10 18" id="KW-0028">Amino-acid biosynthesis</keyword>
<feature type="binding site" evidence="18">
    <location>
        <begin position="107"/>
        <end position="111"/>
    </location>
    <ligand>
        <name>NAD(+)</name>
        <dbReference type="ChEBI" id="CHEBI:57540"/>
    </ligand>
</feature>
<keyword evidence="9 18" id="KW-0963">Cytoplasm</keyword>
<organism evidence="21 22">
    <name type="scientific">Candidatus Aphodoplasma excrementigallinarum</name>
    <dbReference type="NCBI Taxonomy" id="2840673"/>
    <lineage>
        <taxon>Bacteria</taxon>
        <taxon>Bacillati</taxon>
        <taxon>Bacillota</taxon>
        <taxon>Clostridia</taxon>
        <taxon>Eubacteriales</taxon>
        <taxon>Candidatus Aphodoplasma</taxon>
    </lineage>
</organism>
<dbReference type="PIRSF" id="PIRSF001455">
    <property type="entry name" value="DHQ_synth"/>
    <property type="match status" value="1"/>
</dbReference>
<evidence type="ECO:0000256" key="5">
    <source>
        <dbReference type="ARBA" id="ARBA00004661"/>
    </source>
</evidence>
<evidence type="ECO:0000256" key="14">
    <source>
        <dbReference type="ARBA" id="ARBA00023027"/>
    </source>
</evidence>
<feature type="domain" description="3-dehydroquinate synthase N-terminal" evidence="19">
    <location>
        <begin position="69"/>
        <end position="181"/>
    </location>
</feature>
<gene>
    <name evidence="18 21" type="primary">aroB</name>
    <name evidence="21" type="ORF">IAC74_07900</name>
</gene>
<dbReference type="PANTHER" id="PTHR43622">
    <property type="entry name" value="3-DEHYDROQUINATE SYNTHASE"/>
    <property type="match status" value="1"/>
</dbReference>
<comment type="caution">
    <text evidence="18">Lacks conserved residue(s) required for the propagation of feature annotation.</text>
</comment>
<feature type="binding site" evidence="18">
    <location>
        <position position="186"/>
    </location>
    <ligand>
        <name>Zn(2+)</name>
        <dbReference type="ChEBI" id="CHEBI:29105"/>
    </ligand>
</feature>
<keyword evidence="13 18" id="KW-0862">Zinc</keyword>
<comment type="similarity">
    <text evidence="6 18">Belongs to the sugar phosphate cyclases superfamily. Dehydroquinate synthase family.</text>
</comment>
<evidence type="ECO:0000256" key="10">
    <source>
        <dbReference type="ARBA" id="ARBA00022605"/>
    </source>
</evidence>
<dbReference type="Pfam" id="PF01761">
    <property type="entry name" value="DHQ_synthase"/>
    <property type="match status" value="1"/>
</dbReference>
<dbReference type="GO" id="GO:0008652">
    <property type="term" value="P:amino acid biosynthetic process"/>
    <property type="evidence" value="ECO:0007669"/>
    <property type="project" value="UniProtKB-KW"/>
</dbReference>
<dbReference type="GO" id="GO:0000166">
    <property type="term" value="F:nucleotide binding"/>
    <property type="evidence" value="ECO:0007669"/>
    <property type="project" value="UniProtKB-KW"/>
</dbReference>
<evidence type="ECO:0000313" key="21">
    <source>
        <dbReference type="EMBL" id="HIV03483.1"/>
    </source>
</evidence>
<evidence type="ECO:0000259" key="19">
    <source>
        <dbReference type="Pfam" id="PF01761"/>
    </source>
</evidence>
<evidence type="ECO:0000256" key="9">
    <source>
        <dbReference type="ARBA" id="ARBA00022490"/>
    </source>
</evidence>